<dbReference type="AlphaFoldDB" id="A0A0A8HTN8"/>
<dbReference type="GO" id="GO:0019509">
    <property type="term" value="P:L-methionine salvage from methylthioadenosine"/>
    <property type="evidence" value="ECO:0007669"/>
    <property type="project" value="UniProtKB-UniPathway"/>
</dbReference>
<organism evidence="7 8">
    <name type="scientific">Campylobacter lari NCTC 11845</name>
    <dbReference type="NCBI Taxonomy" id="1388749"/>
    <lineage>
        <taxon>Bacteria</taxon>
        <taxon>Pseudomonadati</taxon>
        <taxon>Campylobacterota</taxon>
        <taxon>Epsilonproteobacteria</taxon>
        <taxon>Campylobacterales</taxon>
        <taxon>Campylobacteraceae</taxon>
        <taxon>Campylobacter</taxon>
    </lineage>
</organism>
<dbReference type="Pfam" id="PF01048">
    <property type="entry name" value="PNP_UDP_1"/>
    <property type="match status" value="1"/>
</dbReference>
<dbReference type="InterPro" id="IPR035994">
    <property type="entry name" value="Nucleoside_phosphorylase_sf"/>
</dbReference>
<proteinExistence type="predicted"/>
<gene>
    <name evidence="7" type="primary">pfs</name>
    <name evidence="7" type="ORF">UPTC3659_0222</name>
</gene>
<comment type="pathway">
    <text evidence="1">Amino-acid biosynthesis; L-methionine biosynthesis via salvage pathway; S-methyl-5-thio-alpha-D-ribose 1-phosphate from S-methyl-5'-thioadenosine (hydrolase route): step 1/2.</text>
</comment>
<evidence type="ECO:0000256" key="3">
    <source>
        <dbReference type="ARBA" id="ARBA00022605"/>
    </source>
</evidence>
<keyword evidence="3" id="KW-0028">Amino-acid biosynthesis</keyword>
<dbReference type="PANTHER" id="PTHR46832:SF1">
    <property type="entry name" value="5'-METHYLTHIOADENOSINE_S-ADENOSYLHOMOCYSTEINE NUCLEOSIDASE"/>
    <property type="match status" value="1"/>
</dbReference>
<evidence type="ECO:0000259" key="6">
    <source>
        <dbReference type="Pfam" id="PF01048"/>
    </source>
</evidence>
<evidence type="ECO:0000313" key="7">
    <source>
        <dbReference type="EMBL" id="AJD01108.1"/>
    </source>
</evidence>
<sequence length="228" mass="25141">MKIAILGAMPEEVTPLLETLKEYQTIEYANNTYYLAKYKNHELIIAYSKIGKVNSTLSAAIMIEKFKAELLLFTGVAGAFNPSLEIGDLIYATKLAQYDLDITAFGHPLGYVPGNEIFIKTDDKLNNLAMEVAKELGVKLQSGIIATGDEFICDENKKAKIREIFSADACEMEGASVALVCDALKIPCLILRSMSDKAGEKAEFDFDEFVEKSAKISANFVLKICEKL</sequence>
<dbReference type="KEGG" id="cln:UPTC3659_0222"/>
<evidence type="ECO:0000256" key="5">
    <source>
        <dbReference type="ARBA" id="ARBA00023167"/>
    </source>
</evidence>
<dbReference type="NCBIfam" id="TIGR01704">
    <property type="entry name" value="MTA_SAH-Nsdase"/>
    <property type="match status" value="1"/>
</dbReference>
<evidence type="ECO:0000256" key="1">
    <source>
        <dbReference type="ARBA" id="ARBA00004945"/>
    </source>
</evidence>
<keyword evidence="5" id="KW-0486">Methionine biosynthesis</keyword>
<evidence type="ECO:0000313" key="8">
    <source>
        <dbReference type="Proteomes" id="UP000031130"/>
    </source>
</evidence>
<dbReference type="EMBL" id="CP007775">
    <property type="protein sequence ID" value="AJD01108.1"/>
    <property type="molecule type" value="Genomic_DNA"/>
</dbReference>
<keyword evidence="4 7" id="KW-0378">Hydrolase</keyword>
<dbReference type="Proteomes" id="UP000031130">
    <property type="component" value="Chromosome"/>
</dbReference>
<dbReference type="SUPFAM" id="SSF53167">
    <property type="entry name" value="Purine and uridine phosphorylases"/>
    <property type="match status" value="1"/>
</dbReference>
<dbReference type="InterPro" id="IPR010049">
    <property type="entry name" value="MTA_SAH_Nsdase"/>
</dbReference>
<dbReference type="GO" id="GO:0008930">
    <property type="term" value="F:methylthioadenosine nucleosidase activity"/>
    <property type="evidence" value="ECO:0007669"/>
    <property type="project" value="InterPro"/>
</dbReference>
<dbReference type="GO" id="GO:0005829">
    <property type="term" value="C:cytosol"/>
    <property type="evidence" value="ECO:0007669"/>
    <property type="project" value="TreeGrafter"/>
</dbReference>
<dbReference type="UniPathway" id="UPA00904">
    <property type="reaction ID" value="UER00871"/>
</dbReference>
<dbReference type="HOGENOM" id="CLU_031248_2_0_7"/>
<dbReference type="GO" id="GO:0019284">
    <property type="term" value="P:L-methionine salvage from S-adenosylmethionine"/>
    <property type="evidence" value="ECO:0007669"/>
    <property type="project" value="TreeGrafter"/>
</dbReference>
<dbReference type="CDD" id="cd09008">
    <property type="entry name" value="MTAN"/>
    <property type="match status" value="1"/>
</dbReference>
<dbReference type="NCBIfam" id="NF004079">
    <property type="entry name" value="PRK05584.1"/>
    <property type="match status" value="1"/>
</dbReference>
<dbReference type="OrthoDB" id="9792278at2"/>
<reference evidence="7 8" key="1">
    <citation type="journal article" date="2014" name="Genome Biol. Evol.">
        <title>Comparative Genomics of the Campylobacter lari Group.</title>
        <authorList>
            <person name="Miller W.G."/>
            <person name="Yee E."/>
            <person name="Chapman M.H."/>
            <person name="Smith T.P."/>
            <person name="Bono J.L."/>
            <person name="Huynh S."/>
            <person name="Parker C.T."/>
            <person name="Vandamme P."/>
            <person name="Luong K."/>
            <person name="Korlach J."/>
        </authorList>
    </citation>
    <scope>NUCLEOTIDE SEQUENCE [LARGE SCALE GENOMIC DNA]</scope>
    <source>
        <strain evidence="8">RM3659</strain>
    </source>
</reference>
<dbReference type="EC" id="3.2.2.9" evidence="2"/>
<name>A0A0A8HTN8_CAMLA</name>
<keyword evidence="7" id="KW-0326">Glycosidase</keyword>
<protein>
    <recommendedName>
        <fullName evidence="2">adenosylhomocysteine nucleosidase</fullName>
        <ecNumber evidence="2">3.2.2.9</ecNumber>
    </recommendedName>
</protein>
<evidence type="ECO:0000256" key="4">
    <source>
        <dbReference type="ARBA" id="ARBA00022801"/>
    </source>
</evidence>
<dbReference type="InterPro" id="IPR000845">
    <property type="entry name" value="Nucleoside_phosphorylase_d"/>
</dbReference>
<evidence type="ECO:0000256" key="2">
    <source>
        <dbReference type="ARBA" id="ARBA00011974"/>
    </source>
</evidence>
<dbReference type="PANTHER" id="PTHR46832">
    <property type="entry name" value="5'-METHYLTHIOADENOSINE/S-ADENOSYLHOMOCYSTEINE NUCLEOSIDASE"/>
    <property type="match status" value="1"/>
</dbReference>
<feature type="domain" description="Nucleoside phosphorylase" evidence="6">
    <location>
        <begin position="2"/>
        <end position="224"/>
    </location>
</feature>
<dbReference type="GO" id="GO:0008782">
    <property type="term" value="F:adenosylhomocysteine nucleosidase activity"/>
    <property type="evidence" value="ECO:0007669"/>
    <property type="project" value="UniProtKB-EC"/>
</dbReference>
<dbReference type="RefSeq" id="WP_039625228.1">
    <property type="nucleotide sequence ID" value="NZ_CP007775.1"/>
</dbReference>
<accession>A0A0A8HTN8</accession>
<dbReference type="GO" id="GO:0009164">
    <property type="term" value="P:nucleoside catabolic process"/>
    <property type="evidence" value="ECO:0007669"/>
    <property type="project" value="InterPro"/>
</dbReference>
<dbReference type="Gene3D" id="3.40.50.1580">
    <property type="entry name" value="Nucleoside phosphorylase domain"/>
    <property type="match status" value="1"/>
</dbReference>